<keyword evidence="4 6" id="KW-0472">Membrane</keyword>
<feature type="transmembrane region" description="Helical" evidence="6">
    <location>
        <begin position="38"/>
        <end position="56"/>
    </location>
</feature>
<feature type="transmembrane region" description="Helical" evidence="6">
    <location>
        <begin position="196"/>
        <end position="212"/>
    </location>
</feature>
<feature type="domain" description="O-antigen ligase-related" evidence="7">
    <location>
        <begin position="201"/>
        <end position="356"/>
    </location>
</feature>
<proteinExistence type="predicted"/>
<feature type="transmembrane region" description="Helical" evidence="6">
    <location>
        <begin position="434"/>
        <end position="450"/>
    </location>
</feature>
<feature type="transmembrane region" description="Helical" evidence="6">
    <location>
        <begin position="379"/>
        <end position="396"/>
    </location>
</feature>
<dbReference type="Proteomes" id="UP000177279">
    <property type="component" value="Unassembled WGS sequence"/>
</dbReference>
<evidence type="ECO:0000259" key="7">
    <source>
        <dbReference type="Pfam" id="PF04932"/>
    </source>
</evidence>
<gene>
    <name evidence="8" type="ORF">A3D49_02040</name>
</gene>
<evidence type="ECO:0000313" key="8">
    <source>
        <dbReference type="EMBL" id="OHA96870.1"/>
    </source>
</evidence>
<comment type="subcellular location">
    <subcellularLocation>
        <location evidence="1">Membrane</location>
        <topology evidence="1">Multi-pass membrane protein</topology>
    </subcellularLocation>
</comment>
<dbReference type="PANTHER" id="PTHR37422">
    <property type="entry name" value="TEICHURONIC ACID BIOSYNTHESIS PROTEIN TUAE"/>
    <property type="match status" value="1"/>
</dbReference>
<dbReference type="GO" id="GO:0016020">
    <property type="term" value="C:membrane"/>
    <property type="evidence" value="ECO:0007669"/>
    <property type="project" value="UniProtKB-SubCell"/>
</dbReference>
<evidence type="ECO:0000313" key="9">
    <source>
        <dbReference type="Proteomes" id="UP000177279"/>
    </source>
</evidence>
<keyword evidence="5" id="KW-0802">TPR repeat</keyword>
<dbReference type="PANTHER" id="PTHR37422:SF13">
    <property type="entry name" value="LIPOPOLYSACCHARIDE BIOSYNTHESIS PROTEIN PA4999-RELATED"/>
    <property type="match status" value="1"/>
</dbReference>
<evidence type="ECO:0000256" key="2">
    <source>
        <dbReference type="ARBA" id="ARBA00022692"/>
    </source>
</evidence>
<feature type="transmembrane region" description="Helical" evidence="6">
    <location>
        <begin position="218"/>
        <end position="234"/>
    </location>
</feature>
<dbReference type="AlphaFoldDB" id="A0A1G2THU7"/>
<reference evidence="8 9" key="1">
    <citation type="journal article" date="2016" name="Nat. Commun.">
        <title>Thousands of microbial genomes shed light on interconnected biogeochemical processes in an aquifer system.</title>
        <authorList>
            <person name="Anantharaman K."/>
            <person name="Brown C.T."/>
            <person name="Hug L.A."/>
            <person name="Sharon I."/>
            <person name="Castelle C.J."/>
            <person name="Probst A.J."/>
            <person name="Thomas B.C."/>
            <person name="Singh A."/>
            <person name="Wilkins M.J."/>
            <person name="Karaoz U."/>
            <person name="Brodie E.L."/>
            <person name="Williams K.H."/>
            <person name="Hubbard S.S."/>
            <person name="Banfield J.F."/>
        </authorList>
    </citation>
    <scope>NUCLEOTIDE SEQUENCE [LARGE SCALE GENOMIC DNA]</scope>
</reference>
<feature type="transmembrane region" description="Helical" evidence="6">
    <location>
        <begin position="343"/>
        <end position="367"/>
    </location>
</feature>
<feature type="transmembrane region" description="Helical" evidence="6">
    <location>
        <begin position="68"/>
        <end position="87"/>
    </location>
</feature>
<dbReference type="EMBL" id="MHVS01000003">
    <property type="protein sequence ID" value="OHA96870.1"/>
    <property type="molecule type" value="Genomic_DNA"/>
</dbReference>
<dbReference type="Gene3D" id="1.25.40.10">
    <property type="entry name" value="Tetratricopeptide repeat domain"/>
    <property type="match status" value="1"/>
</dbReference>
<evidence type="ECO:0000256" key="4">
    <source>
        <dbReference type="ARBA" id="ARBA00023136"/>
    </source>
</evidence>
<evidence type="ECO:0000256" key="6">
    <source>
        <dbReference type="SAM" id="Phobius"/>
    </source>
</evidence>
<dbReference type="InterPro" id="IPR011990">
    <property type="entry name" value="TPR-like_helical_dom_sf"/>
</dbReference>
<feature type="transmembrane region" description="Helical" evidence="6">
    <location>
        <begin position="402"/>
        <end position="422"/>
    </location>
</feature>
<evidence type="ECO:0000256" key="1">
    <source>
        <dbReference type="ARBA" id="ARBA00004141"/>
    </source>
</evidence>
<feature type="transmembrane region" description="Helical" evidence="6">
    <location>
        <begin position="9"/>
        <end position="32"/>
    </location>
</feature>
<dbReference type="SUPFAM" id="SSF48452">
    <property type="entry name" value="TPR-like"/>
    <property type="match status" value="1"/>
</dbReference>
<keyword evidence="3 6" id="KW-1133">Transmembrane helix</keyword>
<dbReference type="Pfam" id="PF04932">
    <property type="entry name" value="Wzy_C"/>
    <property type="match status" value="1"/>
</dbReference>
<feature type="transmembrane region" description="Helical" evidence="6">
    <location>
        <begin position="102"/>
        <end position="120"/>
    </location>
</feature>
<dbReference type="InterPro" id="IPR007016">
    <property type="entry name" value="O-antigen_ligase-rel_domated"/>
</dbReference>
<protein>
    <recommendedName>
        <fullName evidence="7">O-antigen ligase-related domain-containing protein</fullName>
    </recommendedName>
</protein>
<feature type="transmembrane region" description="Helical" evidence="6">
    <location>
        <begin position="163"/>
        <end position="184"/>
    </location>
</feature>
<feature type="transmembrane region" description="Helical" evidence="6">
    <location>
        <begin position="132"/>
        <end position="151"/>
    </location>
</feature>
<keyword evidence="2 6" id="KW-0812">Transmembrane</keyword>
<dbReference type="InterPro" id="IPR019734">
    <property type="entry name" value="TPR_rpt"/>
</dbReference>
<evidence type="ECO:0000256" key="3">
    <source>
        <dbReference type="ARBA" id="ARBA00022989"/>
    </source>
</evidence>
<feature type="transmembrane region" description="Helical" evidence="6">
    <location>
        <begin position="246"/>
        <end position="262"/>
    </location>
</feature>
<comment type="caution">
    <text evidence="8">The sequence shown here is derived from an EMBL/GenBank/DDBJ whole genome shotgun (WGS) entry which is preliminary data.</text>
</comment>
<organism evidence="8 9">
    <name type="scientific">Candidatus Zambryskibacteria bacterium RIFCSPHIGHO2_02_FULL_43_37</name>
    <dbReference type="NCBI Taxonomy" id="1802749"/>
    <lineage>
        <taxon>Bacteria</taxon>
        <taxon>Candidatus Zambryskiibacteriota</taxon>
    </lineage>
</organism>
<name>A0A1G2THU7_9BACT</name>
<accession>A0A1G2THU7</accession>
<evidence type="ECO:0000256" key="5">
    <source>
        <dbReference type="PROSITE-ProRule" id="PRU00339"/>
    </source>
</evidence>
<sequence>MNKQMLRGVIFAGLFLIPFVPFLVSSSLFFPFITTKAFAWRAIVEVIFAAWVVLALWDKQYRPKRSIILYAVLAFLAVIGLADLLGVDRAASFWSNFERMEGYISLLHLGAFFLVISSIFEEKHWTRWWNTSLAASAIMAGYALLQVWGVLQPSQDLARVDGTFGNAIYLAVYMLIHIFVALLLMAREWRNKNMRWTYSLLIIFQIIIIYYTATRGAILGLLGGLLVMAVINSMNKEDRSIRKASIAVIVGLAVLVGGFFMVKDSAFVAKSPVLSRFSTLTLADIKTQGRYFVWPIALEGFKERPILGWGQENFSYVFQEHYKPEMFILEPWFDRAHNIFLDWAVVGGLLGLLAYLLLYAAYLRVVWRGGNRFSFAEKSILTGLISAYFFHNFFVFDHLTSYVLFFSLLAYLHSHATGELLWIKDVSETRIKSLAVPAAAVLLVLALYFVNAKPLMGNVYTIEALKAVQLKNPPAAATYFEKAYQASLLGRPEVVEHMSSNVPSILGSNISAEEKNSFYSFAKAAVEGQAKKFSNSARTELIAGSFFSGLGLLDDAKPYFERAKELSPGKQLSYFELGAIAINQGRSVEALELFKQAYEMAPGYNEAKIIYLAGAIYAGDRALERELMSGMPERLVVFDDRIVSAYYATKRFGDLTALFGRRKALDPQNAATYDEYIRQIRNQ</sequence>
<dbReference type="InterPro" id="IPR051533">
    <property type="entry name" value="WaaL-like"/>
</dbReference>
<feature type="repeat" description="TPR" evidence="5">
    <location>
        <begin position="571"/>
        <end position="604"/>
    </location>
</feature>
<dbReference type="Pfam" id="PF13181">
    <property type="entry name" value="TPR_8"/>
    <property type="match status" value="1"/>
</dbReference>
<dbReference type="PROSITE" id="PS50005">
    <property type="entry name" value="TPR"/>
    <property type="match status" value="1"/>
</dbReference>